<reference evidence="2" key="1">
    <citation type="journal article" date="2019" name="Int. J. Syst. Evol. Microbiol.">
        <title>The Global Catalogue of Microorganisms (GCM) 10K type strain sequencing project: providing services to taxonomists for standard genome sequencing and annotation.</title>
        <authorList>
            <consortium name="The Broad Institute Genomics Platform"/>
            <consortium name="The Broad Institute Genome Sequencing Center for Infectious Disease"/>
            <person name="Wu L."/>
            <person name="Ma J."/>
        </authorList>
    </citation>
    <scope>NUCLEOTIDE SEQUENCE [LARGE SCALE GENOMIC DNA]</scope>
    <source>
        <strain evidence="2">KCTC 3913</strain>
    </source>
</reference>
<name>A0ABW5RLC8_9BACI</name>
<gene>
    <name evidence="1" type="ORF">ACFSUL_01655</name>
</gene>
<evidence type="ECO:0000313" key="1">
    <source>
        <dbReference type="EMBL" id="MFD2679448.1"/>
    </source>
</evidence>
<dbReference type="Proteomes" id="UP001597506">
    <property type="component" value="Unassembled WGS sequence"/>
</dbReference>
<proteinExistence type="predicted"/>
<dbReference type="Pfam" id="PF11553">
    <property type="entry name" value="DUF3231"/>
    <property type="match status" value="2"/>
</dbReference>
<sequence>MDTNEPLNVVKSSSSQEKLISTEMGKLWATYMGNTMSRCVLQYYLQHVEDKDIKKIVEDALNICESFIQTIKKIFKEENFPIPVGFNDTDVNLDAPRLFEDEFYLHYLRYTGKAGLSLYSAGTPLVIRSDIRDFFTNCITTTVTLLNEVDRVMLAKGELTKPPQIPVPDKVDFVNKQSYVKGFFGDVRPLHALEITHLYDNIDNDVTSKCLLIGFSQVAKDEDVRKFMVRGKEITNKHIKKCSQILNKDNLSAIPLLDPLVSNSTVPPFSDKLMMFHKIDMFSMKIRAYANAISLNGRPDIGSIFAKFIIDIGLYVEDGASIMIDRGWMERPPEAADRDELSSPK</sequence>
<accession>A0ABW5RLC8</accession>
<organism evidence="1 2">
    <name type="scientific">Bacillus seohaeanensis</name>
    <dbReference type="NCBI Taxonomy" id="284580"/>
    <lineage>
        <taxon>Bacteria</taxon>
        <taxon>Bacillati</taxon>
        <taxon>Bacillota</taxon>
        <taxon>Bacilli</taxon>
        <taxon>Bacillales</taxon>
        <taxon>Bacillaceae</taxon>
        <taxon>Bacillus</taxon>
    </lineage>
</organism>
<dbReference type="RefSeq" id="WP_377932090.1">
    <property type="nucleotide sequence ID" value="NZ_JBHUMF010000002.1"/>
</dbReference>
<protein>
    <submittedName>
        <fullName evidence="1">DUF3231 family protein</fullName>
    </submittedName>
</protein>
<dbReference type="EMBL" id="JBHUMF010000002">
    <property type="protein sequence ID" value="MFD2679448.1"/>
    <property type="molecule type" value="Genomic_DNA"/>
</dbReference>
<comment type="caution">
    <text evidence="1">The sequence shown here is derived from an EMBL/GenBank/DDBJ whole genome shotgun (WGS) entry which is preliminary data.</text>
</comment>
<evidence type="ECO:0000313" key="2">
    <source>
        <dbReference type="Proteomes" id="UP001597506"/>
    </source>
</evidence>
<dbReference type="InterPro" id="IPR012347">
    <property type="entry name" value="Ferritin-like"/>
</dbReference>
<keyword evidence="2" id="KW-1185">Reference proteome</keyword>
<dbReference type="Gene3D" id="1.20.1260.10">
    <property type="match status" value="2"/>
</dbReference>
<dbReference type="InterPro" id="IPR021617">
    <property type="entry name" value="DUF3231"/>
</dbReference>